<dbReference type="Pfam" id="PF04304">
    <property type="entry name" value="DUF454"/>
    <property type="match status" value="1"/>
</dbReference>
<evidence type="ECO:0008006" key="4">
    <source>
        <dbReference type="Google" id="ProtNLM"/>
    </source>
</evidence>
<dbReference type="PANTHER" id="PTHR35813">
    <property type="entry name" value="INNER MEMBRANE PROTEIN YBAN"/>
    <property type="match status" value="1"/>
</dbReference>
<protein>
    <recommendedName>
        <fullName evidence="4">Inner membrane protein</fullName>
    </recommendedName>
</protein>
<keyword evidence="1" id="KW-1133">Transmembrane helix</keyword>
<dbReference type="RefSeq" id="WP_066137122.1">
    <property type="nucleotide sequence ID" value="NZ_CP014527.1"/>
</dbReference>
<accession>A0A143DGZ3</accession>
<dbReference type="KEGG" id="hjo:AY555_10560"/>
<reference evidence="2 3" key="1">
    <citation type="submission" date="2016-02" db="EMBL/GenBank/DDBJ databases">
        <title>Complete Genome of H5569, the type strain of the newly described species Haematospirillium jordaniae.</title>
        <authorList>
            <person name="Nicholson A.C."/>
            <person name="Humrighouse B.W."/>
            <person name="Loparov V."/>
            <person name="McQuiston J.R."/>
        </authorList>
    </citation>
    <scope>NUCLEOTIDE SEQUENCE [LARGE SCALE GENOMIC DNA]</scope>
    <source>
        <strain evidence="2 3">H5569</strain>
        <plasmid evidence="3">Plasmid unnamed 2</plasmid>
    </source>
</reference>
<dbReference type="PANTHER" id="PTHR35813:SF1">
    <property type="entry name" value="INNER MEMBRANE PROTEIN YBAN"/>
    <property type="match status" value="1"/>
</dbReference>
<keyword evidence="3" id="KW-1185">Reference proteome</keyword>
<dbReference type="AlphaFoldDB" id="A0A143DGZ3"/>
<gene>
    <name evidence="2" type="ORF">AY555_10560</name>
</gene>
<dbReference type="Proteomes" id="UP000076066">
    <property type="component" value="Plasmid unnamed 2"/>
</dbReference>
<keyword evidence="1" id="KW-0472">Membrane</keyword>
<keyword evidence="2" id="KW-0614">Plasmid</keyword>
<feature type="transmembrane region" description="Helical" evidence="1">
    <location>
        <begin position="96"/>
        <end position="115"/>
    </location>
</feature>
<dbReference type="PIRSF" id="PIRSF016789">
    <property type="entry name" value="DUF454"/>
    <property type="match status" value="1"/>
</dbReference>
<dbReference type="GeneID" id="53317592"/>
<keyword evidence="1" id="KW-0812">Transmembrane</keyword>
<name>A0A143DGZ3_9PROT</name>
<dbReference type="OrthoDB" id="9816293at2"/>
<feature type="transmembrane region" description="Helical" evidence="1">
    <location>
        <begin position="71"/>
        <end position="90"/>
    </location>
</feature>
<evidence type="ECO:0000313" key="3">
    <source>
        <dbReference type="Proteomes" id="UP000076066"/>
    </source>
</evidence>
<dbReference type="EMBL" id="CP014527">
    <property type="protein sequence ID" value="AMW35810.1"/>
    <property type="molecule type" value="Genomic_DNA"/>
</dbReference>
<evidence type="ECO:0000313" key="2">
    <source>
        <dbReference type="EMBL" id="AMW35810.1"/>
    </source>
</evidence>
<dbReference type="GO" id="GO:0005886">
    <property type="term" value="C:plasma membrane"/>
    <property type="evidence" value="ECO:0007669"/>
    <property type="project" value="TreeGrafter"/>
</dbReference>
<sequence length="132" mass="14357">MLRYVWIVIGILMIGIGAVGILLPGVPTTVFVLVAVWAFTKGNPKWAARLETHPVFGPLIEDWRQHRAIPASAKIMAVSMMATSLLALFLWSPLPFYGIVFIGVAMGLVAAWILCCPTARPSDRSAASDHRS</sequence>
<feature type="transmembrane region" description="Helical" evidence="1">
    <location>
        <begin position="6"/>
        <end position="39"/>
    </location>
</feature>
<evidence type="ECO:0000256" key="1">
    <source>
        <dbReference type="SAM" id="Phobius"/>
    </source>
</evidence>
<organism evidence="2 3">
    <name type="scientific">Haematospirillum jordaniae</name>
    <dbReference type="NCBI Taxonomy" id="1549855"/>
    <lineage>
        <taxon>Bacteria</taxon>
        <taxon>Pseudomonadati</taxon>
        <taxon>Pseudomonadota</taxon>
        <taxon>Alphaproteobacteria</taxon>
        <taxon>Rhodospirillales</taxon>
        <taxon>Novispirillaceae</taxon>
        <taxon>Haematospirillum</taxon>
    </lineage>
</organism>
<geneLocation type="plasmid" evidence="2 3">
    <name>unnamed 2</name>
</geneLocation>
<dbReference type="InterPro" id="IPR007401">
    <property type="entry name" value="DUF454"/>
</dbReference>
<proteinExistence type="predicted"/>